<dbReference type="NCBIfam" id="NF003013">
    <property type="entry name" value="PRK03846.1"/>
    <property type="match status" value="1"/>
</dbReference>
<evidence type="ECO:0000259" key="7">
    <source>
        <dbReference type="Pfam" id="PF01583"/>
    </source>
</evidence>
<dbReference type="GO" id="GO:0010134">
    <property type="term" value="P:sulfate assimilation via adenylyl sulfate reduction"/>
    <property type="evidence" value="ECO:0007669"/>
    <property type="project" value="TreeGrafter"/>
</dbReference>
<evidence type="ECO:0000256" key="3">
    <source>
        <dbReference type="ARBA" id="ARBA00022741"/>
    </source>
</evidence>
<dbReference type="GO" id="GO:0005524">
    <property type="term" value="F:ATP binding"/>
    <property type="evidence" value="ECO:0007669"/>
    <property type="project" value="UniProtKB-UniRule"/>
</dbReference>
<dbReference type="Pfam" id="PF01583">
    <property type="entry name" value="APS_kinase"/>
    <property type="match status" value="1"/>
</dbReference>
<keyword evidence="9" id="KW-1185">Reference proteome</keyword>
<feature type="domain" description="APS kinase" evidence="7">
    <location>
        <begin position="11"/>
        <end position="157"/>
    </location>
</feature>
<dbReference type="RefSeq" id="WP_075055188.1">
    <property type="nucleotide sequence ID" value="NZ_CP007536.1"/>
</dbReference>
<dbReference type="GO" id="GO:0019379">
    <property type="term" value="P:sulfate assimilation, phosphoadenylyl sulfate reduction by phosphoadenylyl-sulfate reductase (thioredoxin)"/>
    <property type="evidence" value="ECO:0007669"/>
    <property type="project" value="TreeGrafter"/>
</dbReference>
<name>A0A060HMS6_9ARCH</name>
<dbReference type="Proteomes" id="UP000027093">
    <property type="component" value="Chromosome"/>
</dbReference>
<evidence type="ECO:0000313" key="8">
    <source>
        <dbReference type="EMBL" id="AIC16430.1"/>
    </source>
</evidence>
<feature type="active site" description="Phosphoserine intermediate" evidence="5">
    <location>
        <position position="91"/>
    </location>
</feature>
<reference evidence="8 9" key="1">
    <citation type="journal article" date="2014" name="Int. J. Syst. Evol. Microbiol.">
        <title>Nitrososphaera viennensis gen. nov., sp. nov., an aerobic and mesophilic, ammonia-oxidizing archaeon from soil and a member of the archaeal phylum Thaumarchaeota.</title>
        <authorList>
            <person name="Stieglmeier M."/>
            <person name="Klingl A."/>
            <person name="Alves R.J."/>
            <person name="Rittmann S.K."/>
            <person name="Melcher M."/>
            <person name="Leisch N."/>
            <person name="Schleper C."/>
        </authorList>
    </citation>
    <scope>NUCLEOTIDE SEQUENCE [LARGE SCALE GENOMIC DNA]</scope>
    <source>
        <strain evidence="8">EN76</strain>
    </source>
</reference>
<dbReference type="PANTHER" id="PTHR42700">
    <property type="entry name" value="SULFATE ADENYLYLTRANSFERASE"/>
    <property type="match status" value="1"/>
</dbReference>
<dbReference type="GO" id="GO:0005737">
    <property type="term" value="C:cytoplasm"/>
    <property type="evidence" value="ECO:0007669"/>
    <property type="project" value="TreeGrafter"/>
</dbReference>
<dbReference type="UniPathway" id="UPA00140">
    <property type="reaction ID" value="UER00205"/>
</dbReference>
<dbReference type="GO" id="GO:0004020">
    <property type="term" value="F:adenylylsulfate kinase activity"/>
    <property type="evidence" value="ECO:0007669"/>
    <property type="project" value="UniProtKB-UniRule"/>
</dbReference>
<dbReference type="EC" id="2.7.1.25" evidence="1 5"/>
<evidence type="ECO:0000256" key="2">
    <source>
        <dbReference type="ARBA" id="ARBA00022679"/>
    </source>
</evidence>
<sequence>MVSERSTNSQFVVWLTGLPGSGKTTLGNNLLSKLKELDVRTELLDGDIVRKELSPELGFTKEDRELHARRVIYLSKLLSRNGIGSIVSLISPYRELRTFAKKEIGIGFVEVYVNCSLEICIERDPKGLYKKALEGKIQNLTGLQDPYEEPLSPDLIVYTAKETIEESTNKILVKLRESGFLDR</sequence>
<keyword evidence="3 5" id="KW-0547">Nucleotide-binding</keyword>
<dbReference type="InterPro" id="IPR002891">
    <property type="entry name" value="APS"/>
</dbReference>
<evidence type="ECO:0000313" key="9">
    <source>
        <dbReference type="Proteomes" id="UP000027093"/>
    </source>
</evidence>
<dbReference type="GO" id="GO:0070814">
    <property type="term" value="P:hydrogen sulfide biosynthetic process"/>
    <property type="evidence" value="ECO:0007669"/>
    <property type="project" value="UniProtKB-UniRule"/>
</dbReference>
<proteinExistence type="inferred from homology"/>
<evidence type="ECO:0000256" key="5">
    <source>
        <dbReference type="HAMAP-Rule" id="MF_00065"/>
    </source>
</evidence>
<keyword evidence="2 5" id="KW-0808">Transferase</keyword>
<evidence type="ECO:0000256" key="1">
    <source>
        <dbReference type="ARBA" id="ARBA00012121"/>
    </source>
</evidence>
<dbReference type="Gene3D" id="3.40.50.300">
    <property type="entry name" value="P-loop containing nucleotide triphosphate hydrolases"/>
    <property type="match status" value="1"/>
</dbReference>
<comment type="similarity">
    <text evidence="5 6">Belongs to the APS kinase family.</text>
</comment>
<dbReference type="EMBL" id="CP007536">
    <property type="protein sequence ID" value="AIC16430.1"/>
    <property type="molecule type" value="Genomic_DNA"/>
</dbReference>
<dbReference type="STRING" id="926571.NVIE_021700"/>
<dbReference type="InterPro" id="IPR027417">
    <property type="entry name" value="P-loop_NTPase"/>
</dbReference>
<evidence type="ECO:0000256" key="6">
    <source>
        <dbReference type="RuleBase" id="RU004347"/>
    </source>
</evidence>
<dbReference type="KEGG" id="nvn:NVIE_021700"/>
<comment type="pathway">
    <text evidence="5 6">Sulfur metabolism; hydrogen sulfide biosynthesis; sulfite from sulfate: step 2/3.</text>
</comment>
<dbReference type="PANTHER" id="PTHR42700:SF1">
    <property type="entry name" value="SULFATE ADENYLYLTRANSFERASE"/>
    <property type="match status" value="1"/>
</dbReference>
<dbReference type="SUPFAM" id="SSF52540">
    <property type="entry name" value="P-loop containing nucleoside triphosphate hydrolases"/>
    <property type="match status" value="1"/>
</dbReference>
<protein>
    <recommendedName>
        <fullName evidence="1 5">Adenylyl-sulfate kinase</fullName>
        <ecNumber evidence="1 5">2.7.1.25</ecNumber>
    </recommendedName>
    <alternativeName>
        <fullName evidence="5">APS kinase</fullName>
    </alternativeName>
    <alternativeName>
        <fullName evidence="5">ATP adenosine-5'-phosphosulfate 3'-phosphotransferase</fullName>
    </alternativeName>
    <alternativeName>
        <fullName evidence="5">Adenosine-5'-phosphosulfate kinase</fullName>
    </alternativeName>
</protein>
<dbReference type="GO" id="GO:0004781">
    <property type="term" value="F:sulfate adenylyltransferase (ATP) activity"/>
    <property type="evidence" value="ECO:0007669"/>
    <property type="project" value="TreeGrafter"/>
</dbReference>
<dbReference type="HAMAP" id="MF_00065">
    <property type="entry name" value="Adenylyl_sulf_kinase"/>
    <property type="match status" value="1"/>
</dbReference>
<feature type="binding site" evidence="5">
    <location>
        <begin position="17"/>
        <end position="24"/>
    </location>
    <ligand>
        <name>ATP</name>
        <dbReference type="ChEBI" id="CHEBI:30616"/>
    </ligand>
</feature>
<accession>A0A060HMS6</accession>
<keyword evidence="5 6" id="KW-0418">Kinase</keyword>
<keyword evidence="4 5" id="KW-0067">ATP-binding</keyword>
<comment type="function">
    <text evidence="5 6">Catalyzes the synthesis of activated sulfate.</text>
</comment>
<dbReference type="GeneID" id="74947412"/>
<dbReference type="InterPro" id="IPR050512">
    <property type="entry name" value="Sulf_AdTrans/APS_kinase"/>
</dbReference>
<organism evidence="8 9">
    <name type="scientific">Nitrososphaera viennensis EN76</name>
    <dbReference type="NCBI Taxonomy" id="926571"/>
    <lineage>
        <taxon>Archaea</taxon>
        <taxon>Nitrososphaerota</taxon>
        <taxon>Nitrososphaeria</taxon>
        <taxon>Nitrososphaerales</taxon>
        <taxon>Nitrososphaeraceae</taxon>
        <taxon>Nitrososphaera</taxon>
    </lineage>
</organism>
<comment type="catalytic activity">
    <reaction evidence="5 6">
        <text>adenosine 5'-phosphosulfate + ATP = 3'-phosphoadenylyl sulfate + ADP + H(+)</text>
        <dbReference type="Rhea" id="RHEA:24152"/>
        <dbReference type="ChEBI" id="CHEBI:15378"/>
        <dbReference type="ChEBI" id="CHEBI:30616"/>
        <dbReference type="ChEBI" id="CHEBI:58243"/>
        <dbReference type="ChEBI" id="CHEBI:58339"/>
        <dbReference type="ChEBI" id="CHEBI:456216"/>
        <dbReference type="EC" id="2.7.1.25"/>
    </reaction>
</comment>
<dbReference type="AlphaFoldDB" id="A0A060HMS6"/>
<dbReference type="OrthoDB" id="28808at2157"/>
<dbReference type="CDD" id="cd02027">
    <property type="entry name" value="APSK"/>
    <property type="match status" value="1"/>
</dbReference>
<gene>
    <name evidence="5 8" type="primary">cysC</name>
    <name evidence="8" type="ORF">NVIE_021700</name>
</gene>
<dbReference type="HOGENOM" id="CLU_046932_2_3_2"/>
<keyword evidence="5" id="KW-0597">Phosphoprotein</keyword>
<dbReference type="NCBIfam" id="TIGR00455">
    <property type="entry name" value="apsK"/>
    <property type="match status" value="1"/>
</dbReference>
<dbReference type="InterPro" id="IPR059117">
    <property type="entry name" value="APS_kinase_dom"/>
</dbReference>
<evidence type="ECO:0000256" key="4">
    <source>
        <dbReference type="ARBA" id="ARBA00022840"/>
    </source>
</evidence>